<protein>
    <submittedName>
        <fullName evidence="4">LmbE family N-acetylglucosaminyl deacetylase/SAM-dependent methyltransferase</fullName>
    </submittedName>
</protein>
<dbReference type="Gene3D" id="3.40.50.150">
    <property type="entry name" value="Vaccinia Virus protein VP39"/>
    <property type="match status" value="1"/>
</dbReference>
<dbReference type="EMBL" id="JACHWJ010000001">
    <property type="protein sequence ID" value="MBB2956699.1"/>
    <property type="molecule type" value="Genomic_DNA"/>
</dbReference>
<organism evidence="4 5">
    <name type="scientific">Pseudoclavibacter helvolus</name>
    <dbReference type="NCBI Taxonomy" id="255205"/>
    <lineage>
        <taxon>Bacteria</taxon>
        <taxon>Bacillati</taxon>
        <taxon>Actinomycetota</taxon>
        <taxon>Actinomycetes</taxon>
        <taxon>Micrococcales</taxon>
        <taxon>Microbacteriaceae</taxon>
        <taxon>Pseudoclavibacter</taxon>
    </lineage>
</organism>
<keyword evidence="4" id="KW-0489">Methyltransferase</keyword>
<proteinExistence type="predicted"/>
<name>A0A7W4UMF0_9MICO</name>
<accession>A0A7W4UMF0</accession>
<dbReference type="SUPFAM" id="SSF53335">
    <property type="entry name" value="S-adenosyl-L-methionine-dependent methyltransferases"/>
    <property type="match status" value="1"/>
</dbReference>
<keyword evidence="4" id="KW-0808">Transferase</keyword>
<dbReference type="Proteomes" id="UP000545286">
    <property type="component" value="Unassembled WGS sequence"/>
</dbReference>
<gene>
    <name evidence="4" type="ORF">FHX72_000811</name>
</gene>
<dbReference type="InterPro" id="IPR041698">
    <property type="entry name" value="Methyltransf_25"/>
</dbReference>
<reference evidence="4 5" key="1">
    <citation type="submission" date="2020-08" db="EMBL/GenBank/DDBJ databases">
        <title>Sequencing the genomes of 1000 actinobacteria strains.</title>
        <authorList>
            <person name="Klenk H.-P."/>
        </authorList>
    </citation>
    <scope>NUCLEOTIDE SEQUENCE [LARGE SCALE GENOMIC DNA]</scope>
    <source>
        <strain evidence="4 5">DSM 20419</strain>
    </source>
</reference>
<keyword evidence="1" id="KW-0862">Zinc</keyword>
<dbReference type="RefSeq" id="WP_183623113.1">
    <property type="nucleotide sequence ID" value="NZ_JACHWJ010000001.1"/>
</dbReference>
<dbReference type="PANTHER" id="PTHR12993:SF11">
    <property type="entry name" value="N-ACETYLGLUCOSAMINYL-PHOSPHATIDYLINOSITOL DE-N-ACETYLASE"/>
    <property type="match status" value="1"/>
</dbReference>
<evidence type="ECO:0000256" key="2">
    <source>
        <dbReference type="SAM" id="MobiDB-lite"/>
    </source>
</evidence>
<dbReference type="SUPFAM" id="SSF102588">
    <property type="entry name" value="LmbE-like"/>
    <property type="match status" value="1"/>
</dbReference>
<dbReference type="GO" id="GO:0016137">
    <property type="term" value="P:glycoside metabolic process"/>
    <property type="evidence" value="ECO:0007669"/>
    <property type="project" value="UniProtKB-ARBA"/>
</dbReference>
<dbReference type="CDD" id="cd02440">
    <property type="entry name" value="AdoMet_MTases"/>
    <property type="match status" value="1"/>
</dbReference>
<dbReference type="GO" id="GO:0032259">
    <property type="term" value="P:methylation"/>
    <property type="evidence" value="ECO:0007669"/>
    <property type="project" value="UniProtKB-KW"/>
</dbReference>
<dbReference type="InterPro" id="IPR024078">
    <property type="entry name" value="LmbE-like_dom_sf"/>
</dbReference>
<dbReference type="PANTHER" id="PTHR12993">
    <property type="entry name" value="N-ACETYLGLUCOSAMINYL-PHOSPHATIDYLINOSITOL DE-N-ACETYLASE-RELATED"/>
    <property type="match status" value="1"/>
</dbReference>
<feature type="region of interest" description="Disordered" evidence="2">
    <location>
        <begin position="488"/>
        <end position="514"/>
    </location>
</feature>
<dbReference type="InterPro" id="IPR029063">
    <property type="entry name" value="SAM-dependent_MTases_sf"/>
</dbReference>
<feature type="domain" description="Methyltransferase" evidence="3">
    <location>
        <begin position="328"/>
        <end position="424"/>
    </location>
</feature>
<comment type="caution">
    <text evidence="4">The sequence shown here is derived from an EMBL/GenBank/DDBJ whole genome shotgun (WGS) entry which is preliminary data.</text>
</comment>
<sequence>MIGAAHPGFTHLQTGTAEADWRRADLEGLPVLDAEAPEISFGPGRVLLVGAAHPDDECLGAAGLIVTALAAGADVMVLLCTRGEASHPESPSVSAEQLAGTRRAEFDAALRELRSGAGRIAGTVGVRPGRAEAVELGLRDGSLSDSVAEIAAAADKLIRDSDRKRVIVAAPYRRDGHPDHAAVGEALARTALDAGALLLEFPIWFWHWAEPDVDTEWRHWNRLPLASGAVGSKSDALGAHASQVKPLTDAAGDEPVLGQAQLEHFQRDFEVFRVTAPATRDSTSASSEFDGVHADADDPWALRTSWYERRKLAMLLAMLPDSHAPNALEIGCSIGESTAALAERSSRLIAVDASAAALRLAEAKLAGNPSVELVLATLPHEWDMLDVPDGTLDLVVLSETGYYLAEDELCELVSRSCRALAPSGALVLCHWRGPIVGWPLDGDRVHALAARLGMRRLAAFVQDDTLIDVYENGDPGSRKSCFAQWCGEPNQEHAPRPTAKSPQPAKPTEPTVKL</sequence>
<dbReference type="InterPro" id="IPR003737">
    <property type="entry name" value="GlcNAc_PI_deacetylase-related"/>
</dbReference>
<dbReference type="GO" id="GO:0016811">
    <property type="term" value="F:hydrolase activity, acting on carbon-nitrogen (but not peptide) bonds, in linear amides"/>
    <property type="evidence" value="ECO:0007669"/>
    <property type="project" value="TreeGrafter"/>
</dbReference>
<evidence type="ECO:0000313" key="5">
    <source>
        <dbReference type="Proteomes" id="UP000545286"/>
    </source>
</evidence>
<dbReference type="GO" id="GO:0008168">
    <property type="term" value="F:methyltransferase activity"/>
    <property type="evidence" value="ECO:0007669"/>
    <property type="project" value="UniProtKB-KW"/>
</dbReference>
<evidence type="ECO:0000313" key="4">
    <source>
        <dbReference type="EMBL" id="MBB2956699.1"/>
    </source>
</evidence>
<dbReference type="Pfam" id="PF13649">
    <property type="entry name" value="Methyltransf_25"/>
    <property type="match status" value="1"/>
</dbReference>
<evidence type="ECO:0000256" key="1">
    <source>
        <dbReference type="ARBA" id="ARBA00022833"/>
    </source>
</evidence>
<dbReference type="Gene3D" id="3.40.50.10320">
    <property type="entry name" value="LmbE-like"/>
    <property type="match status" value="1"/>
</dbReference>
<dbReference type="AlphaFoldDB" id="A0A7W4UMF0"/>
<dbReference type="Pfam" id="PF02585">
    <property type="entry name" value="PIG-L"/>
    <property type="match status" value="1"/>
</dbReference>
<evidence type="ECO:0000259" key="3">
    <source>
        <dbReference type="Pfam" id="PF13649"/>
    </source>
</evidence>
<keyword evidence="5" id="KW-1185">Reference proteome</keyword>